<protein>
    <submittedName>
        <fullName evidence="10">ABC transporter permease</fullName>
    </submittedName>
</protein>
<keyword evidence="3" id="KW-1003">Cell membrane</keyword>
<evidence type="ECO:0000256" key="6">
    <source>
        <dbReference type="ARBA" id="ARBA00023136"/>
    </source>
</evidence>
<evidence type="ECO:0000259" key="8">
    <source>
        <dbReference type="Pfam" id="PF02687"/>
    </source>
</evidence>
<keyword evidence="11" id="KW-1185">Reference proteome</keyword>
<feature type="domain" description="MacB-like periplasmic core" evidence="9">
    <location>
        <begin position="44"/>
        <end position="269"/>
    </location>
</feature>
<dbReference type="Pfam" id="PF12704">
    <property type="entry name" value="MacB_PCD"/>
    <property type="match status" value="1"/>
</dbReference>
<name>A0A8K0V1L4_9ENTR</name>
<evidence type="ECO:0000256" key="1">
    <source>
        <dbReference type="ARBA" id="ARBA00004651"/>
    </source>
</evidence>
<evidence type="ECO:0000256" key="5">
    <source>
        <dbReference type="ARBA" id="ARBA00022989"/>
    </source>
</evidence>
<accession>A0A8K0V1L4</accession>
<feature type="transmembrane region" description="Helical" evidence="7">
    <location>
        <begin position="45"/>
        <end position="70"/>
    </location>
</feature>
<feature type="transmembrane region" description="Helical" evidence="7">
    <location>
        <begin position="402"/>
        <end position="423"/>
    </location>
</feature>
<dbReference type="EMBL" id="JAEPBH010000017">
    <property type="protein sequence ID" value="MBK4715283.1"/>
    <property type="molecule type" value="Genomic_DNA"/>
</dbReference>
<keyword evidence="4 7" id="KW-0812">Transmembrane</keyword>
<proteinExistence type="inferred from homology"/>
<dbReference type="GO" id="GO:0098797">
    <property type="term" value="C:plasma membrane protein complex"/>
    <property type="evidence" value="ECO:0007669"/>
    <property type="project" value="TreeGrafter"/>
</dbReference>
<sequence>MTSGMLLTGIAVLLIAGFLLWCVVCKTQDVKFAFLNLFRHKRRSFSTIAAIILGGVAIFLYGGFINYSFWILKEQTVRTNIGHLQIYDKSYFETSNKSKSIINNYDALKADILNDGDLAEYISTISGQLEFTGVISQYENETSSYFSGLGVEPLPALKLGSFDKLISGSDLSRIKQDEATLGSGLARTLNARYGDWLDVLVVNAQGGQGALSLRLRGIFESGIKDYDDVAMKIPLQTAQRMMNTNGVSKFVILLKNDADLPEFTAKLEKFIADKRLPLIVKDWKTLSLFYQQVEGLLSGIYFFIKTIVALIVIFMIGNAMTMNIVERTREITTLRAIGLRPGHVTRLFLLEGIFIGVVGALGSLLIGYAIACVINLNGIAMPPSPGQTQGYTAFIKTNSVELIWITLVLPVLTASLASVLPAVRAAKLNISDAFKFV</sequence>
<dbReference type="Pfam" id="PF02687">
    <property type="entry name" value="FtsX"/>
    <property type="match status" value="1"/>
</dbReference>
<feature type="transmembrane region" description="Helical" evidence="7">
    <location>
        <begin position="347"/>
        <end position="376"/>
    </location>
</feature>
<comment type="similarity">
    <text evidence="2">Belongs to the ABC-4 integral membrane protein family. LolC/E subfamily.</text>
</comment>
<dbReference type="InterPro" id="IPR025857">
    <property type="entry name" value="MacB_PCD"/>
</dbReference>
<keyword evidence="5 7" id="KW-1133">Transmembrane helix</keyword>
<dbReference type="InterPro" id="IPR003838">
    <property type="entry name" value="ABC3_permease_C"/>
</dbReference>
<dbReference type="AlphaFoldDB" id="A0A8K0V1L4"/>
<comment type="caution">
    <text evidence="10">The sequence shown here is derived from an EMBL/GenBank/DDBJ whole genome shotgun (WGS) entry which is preliminary data.</text>
</comment>
<evidence type="ECO:0000256" key="2">
    <source>
        <dbReference type="ARBA" id="ARBA00005236"/>
    </source>
</evidence>
<reference evidence="10" key="1">
    <citation type="submission" date="2021-01" db="EMBL/GenBank/DDBJ databases">
        <title>Intestinitalea alba gen. nov., sp. nov., a novel genus of the family Enterobacteriaceae, isolated from the gut of the plastic-eating mealworm Tenebrio molitor L.</title>
        <authorList>
            <person name="Yang Y."/>
        </authorList>
    </citation>
    <scope>NUCLEOTIDE SEQUENCE</scope>
    <source>
        <strain evidence="10">BIT-L3</strain>
    </source>
</reference>
<evidence type="ECO:0000256" key="7">
    <source>
        <dbReference type="SAM" id="Phobius"/>
    </source>
</evidence>
<feature type="transmembrane region" description="Helical" evidence="7">
    <location>
        <begin position="6"/>
        <end position="24"/>
    </location>
</feature>
<evidence type="ECO:0000256" key="4">
    <source>
        <dbReference type="ARBA" id="ARBA00022692"/>
    </source>
</evidence>
<dbReference type="Proteomes" id="UP000659047">
    <property type="component" value="Unassembled WGS sequence"/>
</dbReference>
<organism evidence="10 11">
    <name type="scientific">Tenebrionibacter intestinalis</name>
    <dbReference type="NCBI Taxonomy" id="2799638"/>
    <lineage>
        <taxon>Bacteria</taxon>
        <taxon>Pseudomonadati</taxon>
        <taxon>Pseudomonadota</taxon>
        <taxon>Gammaproteobacteria</taxon>
        <taxon>Enterobacterales</taxon>
        <taxon>Enterobacteriaceae</taxon>
        <taxon>Tenebrionibacter/Tenebrionicola group</taxon>
        <taxon>Tenebrionibacter</taxon>
    </lineage>
</organism>
<evidence type="ECO:0000256" key="3">
    <source>
        <dbReference type="ARBA" id="ARBA00022475"/>
    </source>
</evidence>
<dbReference type="InterPro" id="IPR051447">
    <property type="entry name" value="Lipoprotein-release_system"/>
</dbReference>
<dbReference type="GO" id="GO:0044874">
    <property type="term" value="P:lipoprotein localization to outer membrane"/>
    <property type="evidence" value="ECO:0007669"/>
    <property type="project" value="TreeGrafter"/>
</dbReference>
<dbReference type="RefSeq" id="WP_238713519.1">
    <property type="nucleotide sequence ID" value="NZ_JAEPBH010000017.1"/>
</dbReference>
<feature type="domain" description="ABC3 transporter permease C-terminal" evidence="8">
    <location>
        <begin position="303"/>
        <end position="430"/>
    </location>
</feature>
<feature type="transmembrane region" description="Helical" evidence="7">
    <location>
        <begin position="300"/>
        <end position="326"/>
    </location>
</feature>
<evidence type="ECO:0000313" key="10">
    <source>
        <dbReference type="EMBL" id="MBK4715283.1"/>
    </source>
</evidence>
<dbReference type="PANTHER" id="PTHR30489:SF0">
    <property type="entry name" value="LIPOPROTEIN-RELEASING SYSTEM TRANSMEMBRANE PROTEIN LOLE"/>
    <property type="match status" value="1"/>
</dbReference>
<keyword evidence="6 7" id="KW-0472">Membrane</keyword>
<dbReference type="PANTHER" id="PTHR30489">
    <property type="entry name" value="LIPOPROTEIN-RELEASING SYSTEM TRANSMEMBRANE PROTEIN LOLE"/>
    <property type="match status" value="1"/>
</dbReference>
<gene>
    <name evidence="10" type="ORF">JJB97_08060</name>
</gene>
<evidence type="ECO:0000259" key="9">
    <source>
        <dbReference type="Pfam" id="PF12704"/>
    </source>
</evidence>
<evidence type="ECO:0000313" key="11">
    <source>
        <dbReference type="Proteomes" id="UP000659047"/>
    </source>
</evidence>
<comment type="subcellular location">
    <subcellularLocation>
        <location evidence="1">Cell membrane</location>
        <topology evidence="1">Multi-pass membrane protein</topology>
    </subcellularLocation>
</comment>